<dbReference type="InterPro" id="IPR005467">
    <property type="entry name" value="His_kinase_dom"/>
</dbReference>
<reference evidence="9" key="1">
    <citation type="submission" date="2023-08" db="EMBL/GenBank/DDBJ databases">
        <title>Rhodospirillaceae gen. nov., a novel taxon isolated from the Yangtze River Yuezi River estuary sludge.</title>
        <authorList>
            <person name="Ruan L."/>
        </authorList>
    </citation>
    <scope>NUCLEOTIDE SEQUENCE [LARGE SCALE GENOMIC DNA]</scope>
    <source>
        <strain evidence="9">R-7</strain>
    </source>
</reference>
<feature type="domain" description="Histidine kinase" evidence="7">
    <location>
        <begin position="69"/>
        <end position="289"/>
    </location>
</feature>
<dbReference type="InterPro" id="IPR036097">
    <property type="entry name" value="HisK_dim/P_sf"/>
</dbReference>
<evidence type="ECO:0000313" key="8">
    <source>
        <dbReference type="EMBL" id="MDQ7251390.1"/>
    </source>
</evidence>
<dbReference type="Pfam" id="PF02518">
    <property type="entry name" value="HATPase_c"/>
    <property type="match status" value="1"/>
</dbReference>
<keyword evidence="9" id="KW-1185">Reference proteome</keyword>
<dbReference type="CDD" id="cd16922">
    <property type="entry name" value="HATPase_EvgS-ArcB-TorS-like"/>
    <property type="match status" value="1"/>
</dbReference>
<dbReference type="PRINTS" id="PR00344">
    <property type="entry name" value="BCTRLSENSOR"/>
</dbReference>
<sequence>MRPYFRPSSGRRSLLAEYSSQLGILVRRHHAEMGLVAARQEAERNAEIMHAAMLGAEAANRAKTEFLANMSHELRTPLNAIIGFSQLMTNRAQATDPDRVTAYAKDIHTAGNHLLHEVNRILDLAKIEAGRAELHEEWFSPAEAVEIPVSFVRPQADGAGQTLSVEMPKTLPQLYADQQYFKQILINLLSNAVKFTPRGGKVTLSAAVASDGWLNVSVSDTGIGIAEEDIWKALVPFAQVSSDLSRKYEGTGLGLPLSKGFVEMHGGTLKIESEPGRGTTVTVRFPPDRTRSISPEHAHLPSGAAARASSPESFTR</sequence>
<dbReference type="GO" id="GO:0016301">
    <property type="term" value="F:kinase activity"/>
    <property type="evidence" value="ECO:0007669"/>
    <property type="project" value="UniProtKB-KW"/>
</dbReference>
<comment type="caution">
    <text evidence="8">The sequence shown here is derived from an EMBL/GenBank/DDBJ whole genome shotgun (WGS) entry which is preliminary data.</text>
</comment>
<keyword evidence="3" id="KW-0597">Phosphoprotein</keyword>
<dbReference type="PROSITE" id="PS50109">
    <property type="entry name" value="HIS_KIN"/>
    <property type="match status" value="1"/>
</dbReference>
<dbReference type="Pfam" id="PF00512">
    <property type="entry name" value="HisKA"/>
    <property type="match status" value="1"/>
</dbReference>
<dbReference type="SUPFAM" id="SSF47384">
    <property type="entry name" value="Homodimeric domain of signal transducing histidine kinase"/>
    <property type="match status" value="1"/>
</dbReference>
<dbReference type="EMBL" id="JAUYVI010000011">
    <property type="protein sequence ID" value="MDQ7251390.1"/>
    <property type="molecule type" value="Genomic_DNA"/>
</dbReference>
<dbReference type="Gene3D" id="1.10.287.130">
    <property type="match status" value="1"/>
</dbReference>
<feature type="compositionally biased region" description="Basic and acidic residues" evidence="6">
    <location>
        <begin position="286"/>
        <end position="299"/>
    </location>
</feature>
<name>A0ABU0YUJ5_9PROT</name>
<evidence type="ECO:0000256" key="5">
    <source>
        <dbReference type="ARBA" id="ARBA00022777"/>
    </source>
</evidence>
<organism evidence="8 9">
    <name type="scientific">Dongia sedimenti</name>
    <dbReference type="NCBI Taxonomy" id="3064282"/>
    <lineage>
        <taxon>Bacteria</taxon>
        <taxon>Pseudomonadati</taxon>
        <taxon>Pseudomonadota</taxon>
        <taxon>Alphaproteobacteria</taxon>
        <taxon>Rhodospirillales</taxon>
        <taxon>Dongiaceae</taxon>
        <taxon>Dongia</taxon>
    </lineage>
</organism>
<evidence type="ECO:0000256" key="1">
    <source>
        <dbReference type="ARBA" id="ARBA00000085"/>
    </source>
</evidence>
<proteinExistence type="predicted"/>
<evidence type="ECO:0000256" key="3">
    <source>
        <dbReference type="ARBA" id="ARBA00022553"/>
    </source>
</evidence>
<evidence type="ECO:0000256" key="4">
    <source>
        <dbReference type="ARBA" id="ARBA00022679"/>
    </source>
</evidence>
<evidence type="ECO:0000256" key="6">
    <source>
        <dbReference type="SAM" id="MobiDB-lite"/>
    </source>
</evidence>
<dbReference type="PANTHER" id="PTHR43047:SF63">
    <property type="entry name" value="HISTIDINE KINASE"/>
    <property type="match status" value="1"/>
</dbReference>
<dbReference type="InterPro" id="IPR003594">
    <property type="entry name" value="HATPase_dom"/>
</dbReference>
<keyword evidence="4" id="KW-0808">Transferase</keyword>
<dbReference type="EC" id="2.7.13.3" evidence="2"/>
<dbReference type="InterPro" id="IPR004358">
    <property type="entry name" value="Sig_transdc_His_kin-like_C"/>
</dbReference>
<feature type="region of interest" description="Disordered" evidence="6">
    <location>
        <begin position="286"/>
        <end position="316"/>
    </location>
</feature>
<evidence type="ECO:0000259" key="7">
    <source>
        <dbReference type="PROSITE" id="PS50109"/>
    </source>
</evidence>
<evidence type="ECO:0000256" key="2">
    <source>
        <dbReference type="ARBA" id="ARBA00012438"/>
    </source>
</evidence>
<dbReference type="SUPFAM" id="SSF55874">
    <property type="entry name" value="ATPase domain of HSP90 chaperone/DNA topoisomerase II/histidine kinase"/>
    <property type="match status" value="1"/>
</dbReference>
<keyword evidence="5 8" id="KW-0418">Kinase</keyword>
<evidence type="ECO:0000313" key="9">
    <source>
        <dbReference type="Proteomes" id="UP001230156"/>
    </source>
</evidence>
<comment type="catalytic activity">
    <reaction evidence="1">
        <text>ATP + protein L-histidine = ADP + protein N-phospho-L-histidine.</text>
        <dbReference type="EC" id="2.7.13.3"/>
    </reaction>
</comment>
<accession>A0ABU0YUJ5</accession>
<dbReference type="InterPro" id="IPR036890">
    <property type="entry name" value="HATPase_C_sf"/>
</dbReference>
<dbReference type="PANTHER" id="PTHR43047">
    <property type="entry name" value="TWO-COMPONENT HISTIDINE PROTEIN KINASE"/>
    <property type="match status" value="1"/>
</dbReference>
<dbReference type="Gene3D" id="3.30.565.10">
    <property type="entry name" value="Histidine kinase-like ATPase, C-terminal domain"/>
    <property type="match status" value="1"/>
</dbReference>
<gene>
    <name evidence="8" type="ORF">Q8A70_27135</name>
</gene>
<dbReference type="Proteomes" id="UP001230156">
    <property type="component" value="Unassembled WGS sequence"/>
</dbReference>
<dbReference type="InterPro" id="IPR003661">
    <property type="entry name" value="HisK_dim/P_dom"/>
</dbReference>
<dbReference type="RefSeq" id="WP_379961721.1">
    <property type="nucleotide sequence ID" value="NZ_JAUYVI010000011.1"/>
</dbReference>
<dbReference type="SMART" id="SM00388">
    <property type="entry name" value="HisKA"/>
    <property type="match status" value="1"/>
</dbReference>
<dbReference type="CDD" id="cd00082">
    <property type="entry name" value="HisKA"/>
    <property type="match status" value="1"/>
</dbReference>
<dbReference type="SMART" id="SM00387">
    <property type="entry name" value="HATPase_c"/>
    <property type="match status" value="1"/>
</dbReference>
<protein>
    <recommendedName>
        <fullName evidence="2">histidine kinase</fullName>
        <ecNumber evidence="2">2.7.13.3</ecNumber>
    </recommendedName>
</protein>